<name>A0A0M4EJ16_DROBS</name>
<sequence length="100" mass="11032">MSRLVLTLLLCNLLICNLHAEREELTTISATVPTTVQATSSSSSTTTETATTTTTEQSVKLLGYPKDDWPKPVKVAMEYTLTPFVYVSSWVTKTVKNIYA</sequence>
<reference evidence="3 4" key="1">
    <citation type="submission" date="2015-08" db="EMBL/GenBank/DDBJ databases">
        <title>Ancestral chromatin configuration constrains chromatin evolution on differentiating sex chromosomes in Drosophila.</title>
        <authorList>
            <person name="Zhou Q."/>
            <person name="Bachtrog D."/>
        </authorList>
    </citation>
    <scope>NUCLEOTIDE SEQUENCE [LARGE SCALE GENOMIC DNA]</scope>
    <source>
        <tissue evidence="3">Whole larvae</tissue>
    </source>
</reference>
<keyword evidence="2" id="KW-0732">Signal</keyword>
<evidence type="ECO:0000256" key="2">
    <source>
        <dbReference type="SAM" id="SignalP"/>
    </source>
</evidence>
<feature type="region of interest" description="Disordered" evidence="1">
    <location>
        <begin position="36"/>
        <end position="56"/>
    </location>
</feature>
<evidence type="ECO:0000313" key="3">
    <source>
        <dbReference type="EMBL" id="ALC43951.1"/>
    </source>
</evidence>
<dbReference type="EMBL" id="CP012525">
    <property type="protein sequence ID" value="ALC43951.1"/>
    <property type="molecule type" value="Genomic_DNA"/>
</dbReference>
<protein>
    <submittedName>
        <fullName evidence="3">Maker698</fullName>
    </submittedName>
</protein>
<dbReference type="AlphaFoldDB" id="A0A0M4EJ16"/>
<organism evidence="3 4">
    <name type="scientific">Drosophila busckii</name>
    <name type="common">Fruit fly</name>
    <dbReference type="NCBI Taxonomy" id="30019"/>
    <lineage>
        <taxon>Eukaryota</taxon>
        <taxon>Metazoa</taxon>
        <taxon>Ecdysozoa</taxon>
        <taxon>Arthropoda</taxon>
        <taxon>Hexapoda</taxon>
        <taxon>Insecta</taxon>
        <taxon>Pterygota</taxon>
        <taxon>Neoptera</taxon>
        <taxon>Endopterygota</taxon>
        <taxon>Diptera</taxon>
        <taxon>Brachycera</taxon>
        <taxon>Muscomorpha</taxon>
        <taxon>Ephydroidea</taxon>
        <taxon>Drosophilidae</taxon>
        <taxon>Drosophila</taxon>
    </lineage>
</organism>
<evidence type="ECO:0000313" key="4">
    <source>
        <dbReference type="Proteomes" id="UP000494163"/>
    </source>
</evidence>
<keyword evidence="4" id="KW-1185">Reference proteome</keyword>
<feature type="signal peptide" evidence="2">
    <location>
        <begin position="1"/>
        <end position="20"/>
    </location>
</feature>
<gene>
    <name evidence="3" type="ORF">Dbus_chr3Lg1117</name>
</gene>
<evidence type="ECO:0000256" key="1">
    <source>
        <dbReference type="SAM" id="MobiDB-lite"/>
    </source>
</evidence>
<accession>A0A0M4EJ16</accession>
<feature type="chain" id="PRO_5005793310" evidence="2">
    <location>
        <begin position="21"/>
        <end position="100"/>
    </location>
</feature>
<proteinExistence type="predicted"/>
<dbReference type="Proteomes" id="UP000494163">
    <property type="component" value="Chromosome 3L"/>
</dbReference>